<gene>
    <name evidence="1" type="ORF">RHMOL_Rhmol02G0171500</name>
</gene>
<name>A0ACC0PTJ8_RHOML</name>
<keyword evidence="2" id="KW-1185">Reference proteome</keyword>
<evidence type="ECO:0000313" key="1">
    <source>
        <dbReference type="EMBL" id="KAI8568108.1"/>
    </source>
</evidence>
<dbReference type="Proteomes" id="UP001062846">
    <property type="component" value="Chromosome 2"/>
</dbReference>
<evidence type="ECO:0000313" key="2">
    <source>
        <dbReference type="Proteomes" id="UP001062846"/>
    </source>
</evidence>
<accession>A0ACC0PTJ8</accession>
<organism evidence="1 2">
    <name type="scientific">Rhododendron molle</name>
    <name type="common">Chinese azalea</name>
    <name type="synonym">Azalea mollis</name>
    <dbReference type="NCBI Taxonomy" id="49168"/>
    <lineage>
        <taxon>Eukaryota</taxon>
        <taxon>Viridiplantae</taxon>
        <taxon>Streptophyta</taxon>
        <taxon>Embryophyta</taxon>
        <taxon>Tracheophyta</taxon>
        <taxon>Spermatophyta</taxon>
        <taxon>Magnoliopsida</taxon>
        <taxon>eudicotyledons</taxon>
        <taxon>Gunneridae</taxon>
        <taxon>Pentapetalae</taxon>
        <taxon>asterids</taxon>
        <taxon>Ericales</taxon>
        <taxon>Ericaceae</taxon>
        <taxon>Ericoideae</taxon>
        <taxon>Rhodoreae</taxon>
        <taxon>Rhododendron</taxon>
    </lineage>
</organism>
<dbReference type="EMBL" id="CM046389">
    <property type="protein sequence ID" value="KAI8568108.1"/>
    <property type="molecule type" value="Genomic_DNA"/>
</dbReference>
<sequence length="417" mass="46227">MPTYGYPNHVAQEPTWSGIERLGLTLAQRRETRGAKRSSAGTDRRRLSTWQRRTEWRDSSSVLVRDPWGSTPPLFVHNIRRGGLKQNHFSLSLTLAFAPALQLFLPPKSAVIPPSAVIRHHSFQTRIGRIMPTYGYPNDVAQEPTWSGIEWLGLTLAQRRETRGAKRSSAGTDRRRLSTWQRRTEWHDSSLVPVRDPWGSTPPLFVHNIRRGGLKQNHFSLSLTLAFAPALQLFLPPKSAVIPPSAVIRHHSFQVFSMVDPGINSPNVDPDAYPDLMETIQSLGRGYRSFDERSSNFPRPIGLRPRRPKRSTEQAAAGAQASTSTSSGGVLNTSGEGGANAPPRDIDIIPPLPTGLGPMPYNNFYGDGPGVFTEEFRMKYSIPDDVLVERVTTNRIPFGEEFIVLPLFAIIEGGGGG</sequence>
<protein>
    <submittedName>
        <fullName evidence="1">Uncharacterized protein</fullName>
    </submittedName>
</protein>
<comment type="caution">
    <text evidence="1">The sequence shown here is derived from an EMBL/GenBank/DDBJ whole genome shotgun (WGS) entry which is preliminary data.</text>
</comment>
<reference evidence="1" key="1">
    <citation type="submission" date="2022-02" db="EMBL/GenBank/DDBJ databases">
        <title>Plant Genome Project.</title>
        <authorList>
            <person name="Zhang R.-G."/>
        </authorList>
    </citation>
    <scope>NUCLEOTIDE SEQUENCE</scope>
    <source>
        <strain evidence="1">AT1</strain>
    </source>
</reference>
<proteinExistence type="predicted"/>